<proteinExistence type="predicted"/>
<feature type="compositionally biased region" description="Basic and acidic residues" evidence="1">
    <location>
        <begin position="135"/>
        <end position="144"/>
    </location>
</feature>
<evidence type="ECO:0000313" key="3">
    <source>
        <dbReference type="Proteomes" id="UP001189429"/>
    </source>
</evidence>
<dbReference type="EMBL" id="CAUYUJ010001447">
    <property type="protein sequence ID" value="CAK0796010.1"/>
    <property type="molecule type" value="Genomic_DNA"/>
</dbReference>
<dbReference type="Proteomes" id="UP001189429">
    <property type="component" value="Unassembled WGS sequence"/>
</dbReference>
<feature type="compositionally biased region" description="Basic and acidic residues" evidence="1">
    <location>
        <begin position="60"/>
        <end position="69"/>
    </location>
</feature>
<feature type="region of interest" description="Disordered" evidence="1">
    <location>
        <begin position="1064"/>
        <end position="1089"/>
    </location>
</feature>
<organism evidence="2 3">
    <name type="scientific">Prorocentrum cordatum</name>
    <dbReference type="NCBI Taxonomy" id="2364126"/>
    <lineage>
        <taxon>Eukaryota</taxon>
        <taxon>Sar</taxon>
        <taxon>Alveolata</taxon>
        <taxon>Dinophyceae</taxon>
        <taxon>Prorocentrales</taxon>
        <taxon>Prorocentraceae</taxon>
        <taxon>Prorocentrum</taxon>
    </lineage>
</organism>
<feature type="compositionally biased region" description="Basic and acidic residues" evidence="1">
    <location>
        <begin position="22"/>
        <end position="32"/>
    </location>
</feature>
<feature type="region of interest" description="Disordered" evidence="1">
    <location>
        <begin position="1"/>
        <end position="144"/>
    </location>
</feature>
<accession>A0ABN9PVX0</accession>
<feature type="compositionally biased region" description="Low complexity" evidence="1">
    <location>
        <begin position="125"/>
        <end position="134"/>
    </location>
</feature>
<name>A0ABN9PVX0_9DINO</name>
<evidence type="ECO:0000313" key="2">
    <source>
        <dbReference type="EMBL" id="CAK0796010.1"/>
    </source>
</evidence>
<protein>
    <submittedName>
        <fullName evidence="2">Uncharacterized protein</fullName>
    </submittedName>
</protein>
<feature type="compositionally biased region" description="Low complexity" evidence="1">
    <location>
        <begin position="33"/>
        <end position="42"/>
    </location>
</feature>
<comment type="caution">
    <text evidence="2">The sequence shown here is derived from an EMBL/GenBank/DDBJ whole genome shotgun (WGS) entry which is preliminary data.</text>
</comment>
<gene>
    <name evidence="2" type="ORF">PCOR1329_LOCUS5499</name>
</gene>
<reference evidence="2" key="1">
    <citation type="submission" date="2023-10" db="EMBL/GenBank/DDBJ databases">
        <authorList>
            <person name="Chen Y."/>
            <person name="Shah S."/>
            <person name="Dougan E. K."/>
            <person name="Thang M."/>
            <person name="Chan C."/>
        </authorList>
    </citation>
    <scope>NUCLEOTIDE SEQUENCE [LARGE SCALE GENOMIC DNA]</scope>
</reference>
<evidence type="ECO:0000256" key="1">
    <source>
        <dbReference type="SAM" id="MobiDB-lite"/>
    </source>
</evidence>
<keyword evidence="3" id="KW-1185">Reference proteome</keyword>
<sequence>MPSMPLPLTQQRGLHQPGALDGHGHAAPEGAERAPPARGPPADTKEQAPEADVATVVDLRPAEQHDGAHGRTPARWADEGAPQPPEAAPEAESAACQRLQPCGARGAPPQADDDPRRAPLPAPLPAELRLARPAGPREAEGPAERRWQLACEQLAGTQKKRRPGDGATIRKCGKHWEIEYGWQRGRLTNKSAGRLAPFQRGARPAPTTDYVQQRQELLERRRNLSRQCRTEADRLAIRACDREIKRTKRRLDTQHVEQLLRDATAAAERGHTTAVWKLAYQIGGRYHGVRNRRFNTIPHYLPTLEEWTTTLLAGAAEGGFSAVQVPEPEFPAEIALALREQNDPDGTWMELRGHPAVTAHDDWTGTLRCLRHAARRRYAPAHSAPTELWYAILRAASIEARGDPTGVPDVSDRPARPQRVPHVHCPRLAERLGALFRQIRTACRTQSWWHWSRQGAQLVSKLHTWRLRRLRVNHLQLKKDMTNAFPSTSRDILEEAVSQIIPDMQEHLFLKQRHTEAVMEVRAGDARGFYVPSSTVPLMEAATLISCPCSGQLVDLSLRDYADDVSQTLPVPGNNPFRAAEVAKQSSDPLAAKLRAQGGFTQNASKELVLPVFVGPGGYTATRAVLSGLVSFPGQPKAQAAYLGGLEQLTGGAGAEVRVRIDATRSAWCKLGRFWKQHVSLRLKRMAFLGVLQSAAYAGLETYLLAKRDYGKLDAVLLGFAKVALRGVARRTDADGVGQIRVPHAWQVHKRLRIADARTELLVRRLGYWQQLAKYPESSVQAVAALLGNFEALQEALVFTGSGWIDKSENPWALQMQKGILTLRLLAKGKLFLDQGHSIRDIFTQDRVAAFFASLDPARSTLPPLLRSILMSNLAERALSIGTEERLRELRAAAAGPAPMVWNATDTHFGLARQDVASLQRLPIEWVQAVVPVLMRMSLRHEQGLNQLEAASCRHVQMPTKHDVVQSMQLTAKYCGTEAARIRKEKREQLESGKTVDELVALGIPHPHAWMALVGALIAQGEKIGQQNLAALTQYQQKVRQERPTNSILADDIRLRLGKFATSGIPESTSFPDPDYDPVTIRAPDPEEI</sequence>